<protein>
    <submittedName>
        <fullName evidence="2">Uncharacterized protein</fullName>
    </submittedName>
</protein>
<comment type="caution">
    <text evidence="2">The sequence shown here is derived from an EMBL/GenBank/DDBJ whole genome shotgun (WGS) entry which is preliminary data.</text>
</comment>
<name>A0ABD0KVU4_9CAEN</name>
<organism evidence="2 3">
    <name type="scientific">Batillaria attramentaria</name>
    <dbReference type="NCBI Taxonomy" id="370345"/>
    <lineage>
        <taxon>Eukaryota</taxon>
        <taxon>Metazoa</taxon>
        <taxon>Spiralia</taxon>
        <taxon>Lophotrochozoa</taxon>
        <taxon>Mollusca</taxon>
        <taxon>Gastropoda</taxon>
        <taxon>Caenogastropoda</taxon>
        <taxon>Sorbeoconcha</taxon>
        <taxon>Cerithioidea</taxon>
        <taxon>Batillariidae</taxon>
        <taxon>Batillaria</taxon>
    </lineage>
</organism>
<dbReference type="EMBL" id="JACVVK020000118">
    <property type="protein sequence ID" value="KAK7491191.1"/>
    <property type="molecule type" value="Genomic_DNA"/>
</dbReference>
<dbReference type="AlphaFoldDB" id="A0ABD0KVU4"/>
<feature type="region of interest" description="Disordered" evidence="1">
    <location>
        <begin position="1"/>
        <end position="25"/>
    </location>
</feature>
<gene>
    <name evidence="2" type="ORF">BaRGS_00017628</name>
</gene>
<sequence length="111" mass="12294">MSAFPYPHSREAPPGPSSERRHETGDHFLLKGAANPLYKTTERGNKLQATLTDIGNLVSLMVRRISVQTNSRARVQRGDVQRIEPVVPPVGGVYDFLIAVIAIKLDPRFVC</sequence>
<accession>A0ABD0KVU4</accession>
<reference evidence="2 3" key="1">
    <citation type="journal article" date="2023" name="Sci. Data">
        <title>Genome assembly of the Korean intertidal mud-creeper Batillaria attramentaria.</title>
        <authorList>
            <person name="Patra A.K."/>
            <person name="Ho P.T."/>
            <person name="Jun S."/>
            <person name="Lee S.J."/>
            <person name="Kim Y."/>
            <person name="Won Y.J."/>
        </authorList>
    </citation>
    <scope>NUCLEOTIDE SEQUENCE [LARGE SCALE GENOMIC DNA]</scope>
    <source>
        <strain evidence="2">Wonlab-2016</strain>
    </source>
</reference>
<evidence type="ECO:0000313" key="2">
    <source>
        <dbReference type="EMBL" id="KAK7491191.1"/>
    </source>
</evidence>
<dbReference type="Proteomes" id="UP001519460">
    <property type="component" value="Unassembled WGS sequence"/>
</dbReference>
<evidence type="ECO:0000256" key="1">
    <source>
        <dbReference type="SAM" id="MobiDB-lite"/>
    </source>
</evidence>
<proteinExistence type="predicted"/>
<keyword evidence="3" id="KW-1185">Reference proteome</keyword>
<evidence type="ECO:0000313" key="3">
    <source>
        <dbReference type="Proteomes" id="UP001519460"/>
    </source>
</evidence>